<evidence type="ECO:0000256" key="1">
    <source>
        <dbReference type="SAM" id="MobiDB-lite"/>
    </source>
</evidence>
<proteinExistence type="predicted"/>
<sequence>MSANKMSDEELDDLFKKSVDSFEPPFDPEAWMAMEQKLDQAQVHAPWYKRLLPFLLLMLLSTLLLVTQWKDENRMPADDTAARGMEVPPLAASTPLVQPAQKAGAADMAASREIQPATPPEEPEPVAPRRPGIARAAAKQRITQAAGTVPPGSETLLPVPATSAEEALDTARQESPNVYAADARQAEGFEAAQPLTAAADSTAEENILAAADSSTEKSSSVKKSSPFGTSIRVAIIAAPDFTTVKFKNPEAVSANVGMVVGVPLTDRLSLLTGMVWANKIYGAAPEDYNPGAYYWQGKKIPDAIDATCRVLDIPLNLEYRLLQRNKSALAIQAGLSSYIMLDEKYTYIYGTGYSTYEKIWEVKNENRHWFKVQNISISYTHHLSPSFFVGAEPYVKIPRSGIGAGNVKLTSAGIFISAGYNLSLKK</sequence>
<evidence type="ECO:0000313" key="3">
    <source>
        <dbReference type="Proteomes" id="UP001500552"/>
    </source>
</evidence>
<dbReference type="RefSeq" id="WP_345156524.1">
    <property type="nucleotide sequence ID" value="NZ_BAABHC010000002.1"/>
</dbReference>
<dbReference type="EMBL" id="BAABHC010000002">
    <property type="protein sequence ID" value="GAA4424562.1"/>
    <property type="molecule type" value="Genomic_DNA"/>
</dbReference>
<organism evidence="2 3">
    <name type="scientific">Pontibacter saemangeumensis</name>
    <dbReference type="NCBI Taxonomy" id="1084525"/>
    <lineage>
        <taxon>Bacteria</taxon>
        <taxon>Pseudomonadati</taxon>
        <taxon>Bacteroidota</taxon>
        <taxon>Cytophagia</taxon>
        <taxon>Cytophagales</taxon>
        <taxon>Hymenobacteraceae</taxon>
        <taxon>Pontibacter</taxon>
    </lineage>
</organism>
<evidence type="ECO:0000313" key="2">
    <source>
        <dbReference type="EMBL" id="GAA4424562.1"/>
    </source>
</evidence>
<evidence type="ECO:0008006" key="4">
    <source>
        <dbReference type="Google" id="ProtNLM"/>
    </source>
</evidence>
<reference evidence="3" key="1">
    <citation type="journal article" date="2019" name="Int. J. Syst. Evol. Microbiol.">
        <title>The Global Catalogue of Microorganisms (GCM) 10K type strain sequencing project: providing services to taxonomists for standard genome sequencing and annotation.</title>
        <authorList>
            <consortium name="The Broad Institute Genomics Platform"/>
            <consortium name="The Broad Institute Genome Sequencing Center for Infectious Disease"/>
            <person name="Wu L."/>
            <person name="Ma J."/>
        </authorList>
    </citation>
    <scope>NUCLEOTIDE SEQUENCE [LARGE SCALE GENOMIC DNA]</scope>
    <source>
        <strain evidence="3">JCM 17926</strain>
    </source>
</reference>
<name>A0ABP8LA33_9BACT</name>
<comment type="caution">
    <text evidence="2">The sequence shown here is derived from an EMBL/GenBank/DDBJ whole genome shotgun (WGS) entry which is preliminary data.</text>
</comment>
<dbReference type="Proteomes" id="UP001500552">
    <property type="component" value="Unassembled WGS sequence"/>
</dbReference>
<protein>
    <recommendedName>
        <fullName evidence="4">Outer membrane protein beta-barrel domain-containing protein</fullName>
    </recommendedName>
</protein>
<feature type="compositionally biased region" description="Pro residues" evidence="1">
    <location>
        <begin position="117"/>
        <end position="128"/>
    </location>
</feature>
<accession>A0ABP8LA33</accession>
<keyword evidence="3" id="KW-1185">Reference proteome</keyword>
<gene>
    <name evidence="2" type="ORF">GCM10023188_04520</name>
</gene>
<feature type="region of interest" description="Disordered" evidence="1">
    <location>
        <begin position="94"/>
        <end position="158"/>
    </location>
</feature>